<accession>A0AAQ4E8G2</accession>
<feature type="region of interest" description="Disordered" evidence="1">
    <location>
        <begin position="390"/>
        <end position="422"/>
    </location>
</feature>
<reference evidence="2 3" key="1">
    <citation type="journal article" date="2023" name="Arcadia Sci">
        <title>De novo assembly of a long-read Amblyomma americanum tick genome.</title>
        <authorList>
            <person name="Chou S."/>
            <person name="Poskanzer K.E."/>
            <person name="Rollins M."/>
            <person name="Thuy-Boun P.S."/>
        </authorList>
    </citation>
    <scope>NUCLEOTIDE SEQUENCE [LARGE SCALE GENOMIC DNA]</scope>
    <source>
        <strain evidence="2">F_SG_1</strain>
        <tissue evidence="2">Salivary glands</tissue>
    </source>
</reference>
<feature type="region of interest" description="Disordered" evidence="1">
    <location>
        <begin position="626"/>
        <end position="683"/>
    </location>
</feature>
<feature type="compositionally biased region" description="Basic and acidic residues" evidence="1">
    <location>
        <begin position="391"/>
        <end position="404"/>
    </location>
</feature>
<feature type="compositionally biased region" description="Polar residues" evidence="1">
    <location>
        <begin position="130"/>
        <end position="144"/>
    </location>
</feature>
<dbReference type="EMBL" id="JARKHS020020403">
    <property type="protein sequence ID" value="KAK8770912.1"/>
    <property type="molecule type" value="Genomic_DNA"/>
</dbReference>
<feature type="compositionally biased region" description="Low complexity" evidence="1">
    <location>
        <begin position="980"/>
        <end position="994"/>
    </location>
</feature>
<feature type="compositionally biased region" description="Low complexity" evidence="1">
    <location>
        <begin position="277"/>
        <end position="290"/>
    </location>
</feature>
<evidence type="ECO:0000256" key="1">
    <source>
        <dbReference type="SAM" id="MobiDB-lite"/>
    </source>
</evidence>
<sequence>MREIRYQVKASSPRPSAQDRAMSTDVAVTKDTAVQPDKTVPDKVDRSQQMSDVPSLGVDDTAIAPVRKLVQMLEHKTASPVEKLTHQIVPKQKAANMTKPPVEKKEKESVKPELISPKDVKEKVHEKYDTSSIQENRGHSSTSAGKPLTFLRRIFSDSLTRRSKQAVARDPVPPLSETAKDDSQGALKSDSTRVTTNNTKCTEKTKEDGGSSSTGLPTSPKSGSTVISNPSTTRSLDFRDVLQKLIQQHAQNRTAVPSCKDVPLKNIPKQTPPQPSGPTSTASVSATSPALARTNFQPPKDPGKESPFILRSQEVTSNLSPMSPHFYATTIEESNMLCPAVQGKSSDERPTDGGELRCVIRNNTSPDSLKSSTTAVEESPPLLVRSFLDPHTVRDDGNRDETRVVPKQQARHGCSSDNLTTNAEKPSEVYAWGDSLSGSAETPSDQCRLEGYAPPNSPGNRDTGQAISLLQGLEATRTPAGVGLEQTYICLRAENDWNMTTPEAVLGSMDLEPSETSLGVLRATFKQSVDVTSRMPVHRDETTVMVHALKDKKTKGSKRKKRVNFEEEPFTVVLAEIEDGYSEPDRPEFAEELCLAAGVVRTVAVPEETAITPAQSRNLSVCDVMQVSPRPGDSALEQQVPPSPSGRVSPHSSPEVCSRPLSVVTSPDPLAATHHRTWGPSGEQRNVETIAEAVCQIELQDPQAIVEALGPKVSELAPGDIFSGDTLELAKSPVQIAVIEDINDHFVTNLVSEPGAENRVASHLWDAREHDLLASVKLLSAAVGTPESFSKSIGLPSSEGLRLSESSTLSSRVDGAVSSSIGCSVVLEPSSSAFSHARTGSPTSARSRRHSAKSLEVPCFESVYNSILQPGSSTGLSLSIPPLGSRDLSGICRVPERPRGSTSESSTIPCPVEDCRDGGAVPVAATTSKSTNLALRLTAPEPSEGGTEVLVPHATNVAAAHGEDCEESIPRTPHFSAEAPPRNGSRCSSSRPPSTTAILDNKAVVGKRLDEYFTAPIACGFDNPGEFGCALGRISSCSPTDMRVQTLVARWTSAPRSSPSRSLRLRRLCYRMPQVWIGVPLRLHHGAARTSAEDTSLRQIGIDCRIAVSKEVADKSACDDIFPSPPVTVER</sequence>
<evidence type="ECO:0000313" key="2">
    <source>
        <dbReference type="EMBL" id="KAK8770912.1"/>
    </source>
</evidence>
<proteinExistence type="predicted"/>
<feature type="compositionally biased region" description="Basic and acidic residues" evidence="1">
    <location>
        <begin position="101"/>
        <end position="129"/>
    </location>
</feature>
<keyword evidence="3" id="KW-1185">Reference proteome</keyword>
<feature type="region of interest" description="Disordered" evidence="1">
    <location>
        <begin position="89"/>
        <end position="145"/>
    </location>
</feature>
<gene>
    <name evidence="2" type="ORF">V5799_025845</name>
</gene>
<feature type="compositionally biased region" description="Basic and acidic residues" evidence="1">
    <location>
        <begin position="345"/>
        <end position="355"/>
    </location>
</feature>
<evidence type="ECO:0000313" key="3">
    <source>
        <dbReference type="Proteomes" id="UP001321473"/>
    </source>
</evidence>
<feature type="region of interest" description="Disordered" evidence="1">
    <location>
        <begin position="160"/>
        <end position="232"/>
    </location>
</feature>
<name>A0AAQ4E8G2_AMBAM</name>
<feature type="compositionally biased region" description="Polar residues" evidence="1">
    <location>
        <begin position="361"/>
        <end position="376"/>
    </location>
</feature>
<organism evidence="2 3">
    <name type="scientific">Amblyomma americanum</name>
    <name type="common">Lone star tick</name>
    <dbReference type="NCBI Taxonomy" id="6943"/>
    <lineage>
        <taxon>Eukaryota</taxon>
        <taxon>Metazoa</taxon>
        <taxon>Ecdysozoa</taxon>
        <taxon>Arthropoda</taxon>
        <taxon>Chelicerata</taxon>
        <taxon>Arachnida</taxon>
        <taxon>Acari</taxon>
        <taxon>Parasitiformes</taxon>
        <taxon>Ixodida</taxon>
        <taxon>Ixodoidea</taxon>
        <taxon>Ixodidae</taxon>
        <taxon>Amblyomminae</taxon>
        <taxon>Amblyomma</taxon>
    </lineage>
</organism>
<dbReference type="AlphaFoldDB" id="A0AAQ4E8G2"/>
<protein>
    <submittedName>
        <fullName evidence="2">Uncharacterized protein</fullName>
    </submittedName>
</protein>
<feature type="region of interest" description="Disordered" evidence="1">
    <location>
        <begin position="967"/>
        <end position="994"/>
    </location>
</feature>
<feature type="region of interest" description="Disordered" evidence="1">
    <location>
        <begin position="249"/>
        <end position="307"/>
    </location>
</feature>
<feature type="compositionally biased region" description="Low complexity" evidence="1">
    <location>
        <begin position="210"/>
        <end position="225"/>
    </location>
</feature>
<dbReference type="Proteomes" id="UP001321473">
    <property type="component" value="Unassembled WGS sequence"/>
</dbReference>
<comment type="caution">
    <text evidence="2">The sequence shown here is derived from an EMBL/GenBank/DDBJ whole genome shotgun (WGS) entry which is preliminary data.</text>
</comment>
<feature type="region of interest" description="Disordered" evidence="1">
    <location>
        <begin position="1"/>
        <end position="58"/>
    </location>
</feature>
<feature type="region of interest" description="Disordered" evidence="1">
    <location>
        <begin position="341"/>
        <end position="378"/>
    </location>
</feature>